<dbReference type="InParanoid" id="K1R7F0"/>
<dbReference type="HOGENOM" id="CLU_2963029_0_0_1"/>
<gene>
    <name evidence="1" type="ORF">CGI_10018811</name>
</gene>
<accession>K1R7F0</accession>
<name>K1R7F0_MAGGI</name>
<proteinExistence type="predicted"/>
<protein>
    <submittedName>
        <fullName evidence="1">Uncharacterized protein</fullName>
    </submittedName>
</protein>
<organism evidence="1">
    <name type="scientific">Magallana gigas</name>
    <name type="common">Pacific oyster</name>
    <name type="synonym">Crassostrea gigas</name>
    <dbReference type="NCBI Taxonomy" id="29159"/>
    <lineage>
        <taxon>Eukaryota</taxon>
        <taxon>Metazoa</taxon>
        <taxon>Spiralia</taxon>
        <taxon>Lophotrochozoa</taxon>
        <taxon>Mollusca</taxon>
        <taxon>Bivalvia</taxon>
        <taxon>Autobranchia</taxon>
        <taxon>Pteriomorphia</taxon>
        <taxon>Ostreida</taxon>
        <taxon>Ostreoidea</taxon>
        <taxon>Ostreidae</taxon>
        <taxon>Magallana</taxon>
    </lineage>
</organism>
<dbReference type="AlphaFoldDB" id="K1R7F0"/>
<reference evidence="1" key="1">
    <citation type="journal article" date="2012" name="Nature">
        <title>The oyster genome reveals stress adaptation and complexity of shell formation.</title>
        <authorList>
            <person name="Zhang G."/>
            <person name="Fang X."/>
            <person name="Guo X."/>
            <person name="Li L."/>
            <person name="Luo R."/>
            <person name="Xu F."/>
            <person name="Yang P."/>
            <person name="Zhang L."/>
            <person name="Wang X."/>
            <person name="Qi H."/>
            <person name="Xiong Z."/>
            <person name="Que H."/>
            <person name="Xie Y."/>
            <person name="Holland P.W."/>
            <person name="Paps J."/>
            <person name="Zhu Y."/>
            <person name="Wu F."/>
            <person name="Chen Y."/>
            <person name="Wang J."/>
            <person name="Peng C."/>
            <person name="Meng J."/>
            <person name="Yang L."/>
            <person name="Liu J."/>
            <person name="Wen B."/>
            <person name="Zhang N."/>
            <person name="Huang Z."/>
            <person name="Zhu Q."/>
            <person name="Feng Y."/>
            <person name="Mount A."/>
            <person name="Hedgecock D."/>
            <person name="Xu Z."/>
            <person name="Liu Y."/>
            <person name="Domazet-Loso T."/>
            <person name="Du Y."/>
            <person name="Sun X."/>
            <person name="Zhang S."/>
            <person name="Liu B."/>
            <person name="Cheng P."/>
            <person name="Jiang X."/>
            <person name="Li J."/>
            <person name="Fan D."/>
            <person name="Wang W."/>
            <person name="Fu W."/>
            <person name="Wang T."/>
            <person name="Wang B."/>
            <person name="Zhang J."/>
            <person name="Peng Z."/>
            <person name="Li Y."/>
            <person name="Li N."/>
            <person name="Wang J."/>
            <person name="Chen M."/>
            <person name="He Y."/>
            <person name="Tan F."/>
            <person name="Song X."/>
            <person name="Zheng Q."/>
            <person name="Huang R."/>
            <person name="Yang H."/>
            <person name="Du X."/>
            <person name="Chen L."/>
            <person name="Yang M."/>
            <person name="Gaffney P.M."/>
            <person name="Wang S."/>
            <person name="Luo L."/>
            <person name="She Z."/>
            <person name="Ming Y."/>
            <person name="Huang W."/>
            <person name="Zhang S."/>
            <person name="Huang B."/>
            <person name="Zhang Y."/>
            <person name="Qu T."/>
            <person name="Ni P."/>
            <person name="Miao G."/>
            <person name="Wang J."/>
            <person name="Wang Q."/>
            <person name="Steinberg C.E."/>
            <person name="Wang H."/>
            <person name="Li N."/>
            <person name="Qian L."/>
            <person name="Zhang G."/>
            <person name="Li Y."/>
            <person name="Yang H."/>
            <person name="Liu X."/>
            <person name="Wang J."/>
            <person name="Yin Y."/>
            <person name="Wang J."/>
        </authorList>
    </citation>
    <scope>NUCLEOTIDE SEQUENCE [LARGE SCALE GENOMIC DNA]</scope>
    <source>
        <strain evidence="1">05x7-T-G4-1.051#20</strain>
    </source>
</reference>
<dbReference type="EMBL" id="JH816558">
    <property type="protein sequence ID" value="EKC37075.1"/>
    <property type="molecule type" value="Genomic_DNA"/>
</dbReference>
<evidence type="ECO:0000313" key="1">
    <source>
        <dbReference type="EMBL" id="EKC37075.1"/>
    </source>
</evidence>
<sequence>MSKPCKSGSANELDVTPQECSFEIEDDDGTKVLASPVAAKKTNSSSDFRQCYVLSDIKS</sequence>